<evidence type="ECO:0000256" key="7">
    <source>
        <dbReference type="ARBA" id="ARBA00023237"/>
    </source>
</evidence>
<comment type="subcellular location">
    <subcellularLocation>
        <location evidence="1 8">Cell outer membrane</location>
        <topology evidence="1 8">Multi-pass membrane protein</topology>
    </subcellularLocation>
</comment>
<dbReference type="eggNOG" id="COG4206">
    <property type="taxonomic scope" value="Bacteria"/>
</dbReference>
<dbReference type="AlphaFoldDB" id="C3J9X3"/>
<dbReference type="EMBL" id="ACNN01000016">
    <property type="protein sequence ID" value="EEN82942.1"/>
    <property type="molecule type" value="Genomic_DNA"/>
</dbReference>
<evidence type="ECO:0000313" key="10">
    <source>
        <dbReference type="EMBL" id="EEN82942.1"/>
    </source>
</evidence>
<keyword evidence="6 8" id="KW-0472">Membrane</keyword>
<dbReference type="STRING" id="553175.POREN0001_0895"/>
<reference evidence="10 11" key="1">
    <citation type="submission" date="2009-04" db="EMBL/GenBank/DDBJ databases">
        <authorList>
            <person name="Sebastian Y."/>
            <person name="Madupu R."/>
            <person name="Durkin A.S."/>
            <person name="Torralba M."/>
            <person name="Methe B."/>
            <person name="Sutton G.G."/>
            <person name="Strausberg R.L."/>
            <person name="Nelson K.E."/>
        </authorList>
    </citation>
    <scope>NUCLEOTIDE SEQUENCE [LARGE SCALE GENOMIC DNA]</scope>
    <source>
        <strain evidence="11">ATCC 35406 / BCRC 14492 / JCM 8526 / NCTC 13058 / HG 370</strain>
    </source>
</reference>
<accession>C3J9X3</accession>
<evidence type="ECO:0000256" key="3">
    <source>
        <dbReference type="ARBA" id="ARBA00022452"/>
    </source>
</evidence>
<dbReference type="Proteomes" id="UP000004295">
    <property type="component" value="Unassembled WGS sequence"/>
</dbReference>
<protein>
    <submittedName>
        <fullName evidence="10">TonB-linked outer membrane protein, SusC/RagA family</fullName>
    </submittedName>
</protein>
<dbReference type="SUPFAM" id="SSF49464">
    <property type="entry name" value="Carboxypeptidase regulatory domain-like"/>
    <property type="match status" value="1"/>
</dbReference>
<keyword evidence="5" id="KW-0732">Signal</keyword>
<dbReference type="InterPro" id="IPR039426">
    <property type="entry name" value="TonB-dep_rcpt-like"/>
</dbReference>
<keyword evidence="4 8" id="KW-0812">Transmembrane</keyword>
<feature type="domain" description="TonB-dependent receptor plug" evidence="9">
    <location>
        <begin position="97"/>
        <end position="218"/>
    </location>
</feature>
<dbReference type="Pfam" id="PF13715">
    <property type="entry name" value="CarbopepD_reg_2"/>
    <property type="match status" value="1"/>
</dbReference>
<dbReference type="GO" id="GO:0009279">
    <property type="term" value="C:cell outer membrane"/>
    <property type="evidence" value="ECO:0007669"/>
    <property type="project" value="UniProtKB-SubCell"/>
</dbReference>
<evidence type="ECO:0000256" key="2">
    <source>
        <dbReference type="ARBA" id="ARBA00022448"/>
    </source>
</evidence>
<sequence length="1017" mass="112595">MAQTRVVRGTVTSAEDGSPVIGAAVVLKTDMTKGTTTDFDGKFRLEVPSSAKTLLVSFMGMKTEEVTITGGDLKIVLASDSKVMEEVVVTGYTTTSKKAFTGAASSVGAETVKAKFDANPINALNGNVPGLQMSQASGQPGAPTTIFVRGRNSLNSGTQPLYVIDGVPLETGVMGTRTREGVQVSPLSTLNSDDIQSITVLKDATATSIYGARAANGVIVITTKRGRAGFKMNFSVRMGSSMMPRTINGYRPVDAATYKELVTEGILNTHKYSSLGLNSVFDIYNNKFSLGLTPDAEGAAKFLEWYTDIPNIAGAGTDWVKEVTRSGFQQSYNLDLSGGGDTPRSPRYFVSFDYMNDKGIVRGKDLERYALRLNLDQAPFEFFAYGLNTSFSKTTTNMGAGGGYFSDPITQAFMQSPMSPVKDEKGNWNFNTVNGYNPVAQRSKYGDKNMGTQYRVLFSPYATLKFNDWLSFTSRFGLDAYYLDDFGYWSFLQPQGRDMGGMGENGHYLNFYTTITNTFNINKSWGEHHLNALIGQEGQRTYNKSSYLAAKNYSSETLTDIVLASVPSDASQYSDELRLLSFLSNAEYNYASRYYLSASFRYDASSRFHKKNRWAPFWALGAKWRMSNEAFMADTEDWLNDLTLRISYGTSGNQAVGSGWYAGRSLYDFGYSYNNRPGSLFLQFANPDLKWEQTGKFNVGFDTRLFDLLSIGFDFYNHDTKDMVFEVPISGTVGLPTYYSGVAYYKNIGSLNNKGIEFTVAVDAIKTKDTQLTFTLNGSHNKNTLTKLSNDNPIIEGSQIRKVGNDIYTFYLKEWAGVDPQTGVGTWYKGKEGKEVTTDYNEAKEREVGKASPDFQGGFKTDFRYKNFDVSFQLGCSLGGKIYGNHLRYDEQVGNGFGNNYTQYVADNRWRKPGDNALVPMLVDDTKISWNKSSTRFLMDGSYLKLQNIMLGYTFRSKSFKAIGLSSLRVFASGENLLTITAKNYRGFDPASVGPDGIAWWNYPVPVRFTAGVSLGF</sequence>
<name>C3J9X3_POREA</name>
<dbReference type="InterPro" id="IPR023996">
    <property type="entry name" value="TonB-dep_OMP_SusC/RagA"/>
</dbReference>
<evidence type="ECO:0000313" key="11">
    <source>
        <dbReference type="Proteomes" id="UP000004295"/>
    </source>
</evidence>
<dbReference type="PANTHER" id="PTHR30069:SF29">
    <property type="entry name" value="HEMOGLOBIN AND HEMOGLOBIN-HAPTOGLOBIN-BINDING PROTEIN 1-RELATED"/>
    <property type="match status" value="1"/>
</dbReference>
<evidence type="ECO:0000256" key="8">
    <source>
        <dbReference type="PROSITE-ProRule" id="PRU01360"/>
    </source>
</evidence>
<gene>
    <name evidence="10" type="ORF">POREN0001_0895</name>
</gene>
<dbReference type="Gene3D" id="2.40.170.20">
    <property type="entry name" value="TonB-dependent receptor, beta-barrel domain"/>
    <property type="match status" value="1"/>
</dbReference>
<organism evidence="10 11">
    <name type="scientific">Porphyromonas endodontalis (strain ATCC 35406 / DSM 24491 / JCM 8526 / CCUG 16442 / BCRC 14492 / NCTC 13058 / HG 370)</name>
    <name type="common">Bacteroides endodontalis</name>
    <dbReference type="NCBI Taxonomy" id="553175"/>
    <lineage>
        <taxon>Bacteria</taxon>
        <taxon>Pseudomonadati</taxon>
        <taxon>Bacteroidota</taxon>
        <taxon>Bacteroidia</taxon>
        <taxon>Bacteroidales</taxon>
        <taxon>Porphyromonadaceae</taxon>
        <taxon>Porphyromonas</taxon>
    </lineage>
</organism>
<dbReference type="PANTHER" id="PTHR30069">
    <property type="entry name" value="TONB-DEPENDENT OUTER MEMBRANE RECEPTOR"/>
    <property type="match status" value="1"/>
</dbReference>
<dbReference type="GO" id="GO:0015344">
    <property type="term" value="F:siderophore uptake transmembrane transporter activity"/>
    <property type="evidence" value="ECO:0007669"/>
    <property type="project" value="TreeGrafter"/>
</dbReference>
<dbReference type="SUPFAM" id="SSF56935">
    <property type="entry name" value="Porins"/>
    <property type="match status" value="1"/>
</dbReference>
<dbReference type="InterPro" id="IPR008969">
    <property type="entry name" value="CarboxyPept-like_regulatory"/>
</dbReference>
<keyword evidence="3 8" id="KW-1134">Transmembrane beta strand</keyword>
<evidence type="ECO:0000256" key="6">
    <source>
        <dbReference type="ARBA" id="ARBA00023136"/>
    </source>
</evidence>
<proteinExistence type="inferred from homology"/>
<dbReference type="Pfam" id="PF07715">
    <property type="entry name" value="Plug"/>
    <property type="match status" value="1"/>
</dbReference>
<evidence type="ECO:0000256" key="4">
    <source>
        <dbReference type="ARBA" id="ARBA00022692"/>
    </source>
</evidence>
<keyword evidence="2 8" id="KW-0813">Transport</keyword>
<dbReference type="NCBIfam" id="TIGR04057">
    <property type="entry name" value="SusC_RagA_signa"/>
    <property type="match status" value="1"/>
</dbReference>
<comment type="similarity">
    <text evidence="8">Belongs to the TonB-dependent receptor family.</text>
</comment>
<dbReference type="PROSITE" id="PS52016">
    <property type="entry name" value="TONB_DEPENDENT_REC_3"/>
    <property type="match status" value="1"/>
</dbReference>
<dbReference type="InterPro" id="IPR012910">
    <property type="entry name" value="Plug_dom"/>
</dbReference>
<dbReference type="NCBIfam" id="TIGR04056">
    <property type="entry name" value="OMP_RagA_SusC"/>
    <property type="match status" value="1"/>
</dbReference>
<comment type="caution">
    <text evidence="10">The sequence shown here is derived from an EMBL/GenBank/DDBJ whole genome shotgun (WGS) entry which is preliminary data.</text>
</comment>
<dbReference type="InterPro" id="IPR036942">
    <property type="entry name" value="Beta-barrel_TonB_sf"/>
</dbReference>
<evidence type="ECO:0000256" key="5">
    <source>
        <dbReference type="ARBA" id="ARBA00022729"/>
    </source>
</evidence>
<dbReference type="Gene3D" id="2.170.130.10">
    <property type="entry name" value="TonB-dependent receptor, plug domain"/>
    <property type="match status" value="1"/>
</dbReference>
<keyword evidence="7 8" id="KW-0998">Cell outer membrane</keyword>
<evidence type="ECO:0000259" key="9">
    <source>
        <dbReference type="Pfam" id="PF07715"/>
    </source>
</evidence>
<evidence type="ECO:0000256" key="1">
    <source>
        <dbReference type="ARBA" id="ARBA00004571"/>
    </source>
</evidence>
<keyword evidence="11" id="KW-1185">Reference proteome</keyword>
<dbReference type="Gene3D" id="2.60.40.1120">
    <property type="entry name" value="Carboxypeptidase-like, regulatory domain"/>
    <property type="match status" value="1"/>
</dbReference>
<dbReference type="GO" id="GO:0044718">
    <property type="term" value="P:siderophore transmembrane transport"/>
    <property type="evidence" value="ECO:0007669"/>
    <property type="project" value="TreeGrafter"/>
</dbReference>
<dbReference type="InterPro" id="IPR023997">
    <property type="entry name" value="TonB-dep_OMP_SusC/RagA_CS"/>
</dbReference>
<dbReference type="InterPro" id="IPR037066">
    <property type="entry name" value="Plug_dom_sf"/>
</dbReference>